<proteinExistence type="predicted"/>
<feature type="transmembrane region" description="Helical" evidence="1">
    <location>
        <begin position="107"/>
        <end position="125"/>
    </location>
</feature>
<dbReference type="KEGG" id="cbv:U729_2963"/>
<dbReference type="AlphaFoldDB" id="A0A0A7FV61"/>
<dbReference type="OrthoDB" id="1944256at2"/>
<keyword evidence="3" id="KW-1185">Reference proteome</keyword>
<reference evidence="2 3" key="1">
    <citation type="journal article" date="2015" name="Infect. Genet. Evol.">
        <title>Genomic sequences of six botulinum neurotoxin-producing strains representing three clostridial species illustrate the mobility and diversity of botulinum neurotoxin genes.</title>
        <authorList>
            <person name="Smith T.J."/>
            <person name="Hill K.K."/>
            <person name="Xie G."/>
            <person name="Foley B.T."/>
            <person name="Williamson C.H."/>
            <person name="Foster J.T."/>
            <person name="Johnson S.L."/>
            <person name="Chertkov O."/>
            <person name="Teshima H."/>
            <person name="Gibbons H.S."/>
            <person name="Johnsky L.A."/>
            <person name="Karavis M.A."/>
            <person name="Smith L.A."/>
        </authorList>
    </citation>
    <scope>NUCLEOTIDE SEQUENCE [LARGE SCALE GENOMIC DNA]</scope>
    <source>
        <strain evidence="2">Sullivan</strain>
    </source>
</reference>
<organism evidence="2 3">
    <name type="scientific">Clostridium baratii str. Sullivan</name>
    <dbReference type="NCBI Taxonomy" id="1415775"/>
    <lineage>
        <taxon>Bacteria</taxon>
        <taxon>Bacillati</taxon>
        <taxon>Bacillota</taxon>
        <taxon>Clostridia</taxon>
        <taxon>Eubacteriales</taxon>
        <taxon>Clostridiaceae</taxon>
        <taxon>Clostridium</taxon>
    </lineage>
</organism>
<dbReference type="EMBL" id="CP006905">
    <property type="protein sequence ID" value="AIY83473.1"/>
    <property type="molecule type" value="Genomic_DNA"/>
</dbReference>
<evidence type="ECO:0000256" key="1">
    <source>
        <dbReference type="SAM" id="Phobius"/>
    </source>
</evidence>
<dbReference type="Proteomes" id="UP000030635">
    <property type="component" value="Chromosome"/>
</dbReference>
<keyword evidence="1" id="KW-0812">Transmembrane</keyword>
<keyword evidence="1" id="KW-0472">Membrane</keyword>
<dbReference type="HOGENOM" id="CLU_1882132_0_0_9"/>
<accession>A0A0A7FV61</accession>
<sequence>MNRETIELREKLINSLLWNDNEAILNRLEKEAFKNDIFEPDNGEIIARRPNESLGQYIDKFTVKLMKNFSKEKFNILKRLYDDYNRLGDSHLEKVEVKNGKINKKNIALGGAGLVLGATIFNYFMRKNKKK</sequence>
<name>A0A0A7FV61_9CLOT</name>
<evidence type="ECO:0000313" key="3">
    <source>
        <dbReference type="Proteomes" id="UP000030635"/>
    </source>
</evidence>
<gene>
    <name evidence="2" type="ORF">U729_2963</name>
</gene>
<keyword evidence="1" id="KW-1133">Transmembrane helix</keyword>
<dbReference type="eggNOG" id="ENOG5032433">
    <property type="taxonomic scope" value="Bacteria"/>
</dbReference>
<evidence type="ECO:0000313" key="2">
    <source>
        <dbReference type="EMBL" id="AIY83473.1"/>
    </source>
</evidence>
<protein>
    <submittedName>
        <fullName evidence="2">Uncharacterized protein</fullName>
    </submittedName>
</protein>
<dbReference type="RefSeq" id="WP_039316322.1">
    <property type="nucleotide sequence ID" value="NZ_CP006905.1"/>
</dbReference>